<organism evidence="1 2">
    <name type="scientific">Candidatus Woesebacteria bacterium RIFCSPHIGHO2_01_FULL_38_9</name>
    <dbReference type="NCBI Taxonomy" id="1802492"/>
    <lineage>
        <taxon>Bacteria</taxon>
        <taxon>Candidatus Woeseibacteriota</taxon>
    </lineage>
</organism>
<protein>
    <submittedName>
        <fullName evidence="1">Uncharacterized protein</fullName>
    </submittedName>
</protein>
<reference evidence="1 2" key="1">
    <citation type="journal article" date="2016" name="Nat. Commun.">
        <title>Thousands of microbial genomes shed light on interconnected biogeochemical processes in an aquifer system.</title>
        <authorList>
            <person name="Anantharaman K."/>
            <person name="Brown C.T."/>
            <person name="Hug L.A."/>
            <person name="Sharon I."/>
            <person name="Castelle C.J."/>
            <person name="Probst A.J."/>
            <person name="Thomas B.C."/>
            <person name="Singh A."/>
            <person name="Wilkins M.J."/>
            <person name="Karaoz U."/>
            <person name="Brodie E.L."/>
            <person name="Williams K.H."/>
            <person name="Hubbard S.S."/>
            <person name="Banfield J.F."/>
        </authorList>
    </citation>
    <scope>NUCLEOTIDE SEQUENCE [LARGE SCALE GENOMIC DNA]</scope>
</reference>
<name>A0A1F7Y2K6_9BACT</name>
<dbReference type="Proteomes" id="UP000178419">
    <property type="component" value="Unassembled WGS sequence"/>
</dbReference>
<dbReference type="EMBL" id="MGGE01000014">
    <property type="protein sequence ID" value="OGM21521.1"/>
    <property type="molecule type" value="Genomic_DNA"/>
</dbReference>
<evidence type="ECO:0000313" key="2">
    <source>
        <dbReference type="Proteomes" id="UP000178419"/>
    </source>
</evidence>
<proteinExistence type="predicted"/>
<evidence type="ECO:0000313" key="1">
    <source>
        <dbReference type="EMBL" id="OGM21521.1"/>
    </source>
</evidence>
<dbReference type="AlphaFoldDB" id="A0A1F7Y2K6"/>
<sequence>MSRTGKEKRRNINFRQTPKEFRSARQTQVFLHFNKNLPYKVYQFSKNLVERQMTKISGQITRFTKKTSKV</sequence>
<accession>A0A1F7Y2K6</accession>
<gene>
    <name evidence="1" type="ORF">A2714_00180</name>
</gene>
<comment type="caution">
    <text evidence="1">The sequence shown here is derived from an EMBL/GenBank/DDBJ whole genome shotgun (WGS) entry which is preliminary data.</text>
</comment>